<proteinExistence type="predicted"/>
<reference evidence="2" key="1">
    <citation type="submission" date="2016-04" db="EMBL/GenBank/DDBJ databases">
        <authorList>
            <person name="Evans L.H."/>
            <person name="Alamgir A."/>
            <person name="Owens N."/>
            <person name="Weber N.D."/>
            <person name="Virtaneva K."/>
            <person name="Barbian K."/>
            <person name="Babar A."/>
            <person name="Rosenke K."/>
        </authorList>
    </citation>
    <scope>NUCLEOTIDE SEQUENCE</scope>
    <source>
        <strain evidence="2">86-1</strain>
    </source>
</reference>
<accession>A0A212IWA7</accession>
<evidence type="ECO:0000313" key="2">
    <source>
        <dbReference type="EMBL" id="SBV91493.1"/>
    </source>
</evidence>
<dbReference type="InterPro" id="IPR007791">
    <property type="entry name" value="DjlA_N"/>
</dbReference>
<dbReference type="AlphaFoldDB" id="A0A212IWA7"/>
<protein>
    <recommendedName>
        <fullName evidence="1">Co-chaperone DjlA N-terminal domain-containing protein</fullName>
    </recommendedName>
</protein>
<gene>
    <name evidence="2" type="ORF">KL86DYS1_10354</name>
</gene>
<organism evidence="2">
    <name type="scientific">uncultured Dysgonomonas sp</name>
    <dbReference type="NCBI Taxonomy" id="206096"/>
    <lineage>
        <taxon>Bacteria</taxon>
        <taxon>Pseudomonadati</taxon>
        <taxon>Bacteroidota</taxon>
        <taxon>Bacteroidia</taxon>
        <taxon>Bacteroidales</taxon>
        <taxon>Dysgonomonadaceae</taxon>
        <taxon>Dysgonomonas</taxon>
        <taxon>environmental samples</taxon>
    </lineage>
</organism>
<sequence>MGLFDKVFKSAPSGDEKFTQQESFAAVALAVAGADGSVSTQEWNSIVTYIRRLRIYDNFSGPAFDKLFDKLFSKLKKEGPGALVDAAKDGLGDDLKMTAFACAVDIALADGVLEDSEKDVINQLAEALAVDEKTAISIIEVMIIKNKC</sequence>
<dbReference type="RefSeq" id="WP_296938259.1">
    <property type="nucleotide sequence ID" value="NZ_LT599032.1"/>
</dbReference>
<dbReference type="Gene3D" id="1.10.3680.10">
    <property type="entry name" value="TerB-like"/>
    <property type="match status" value="1"/>
</dbReference>
<dbReference type="SUPFAM" id="SSF158682">
    <property type="entry name" value="TerB-like"/>
    <property type="match status" value="1"/>
</dbReference>
<name>A0A212IWA7_9BACT</name>
<dbReference type="EMBL" id="FLUM01000001">
    <property type="protein sequence ID" value="SBV91493.1"/>
    <property type="molecule type" value="Genomic_DNA"/>
</dbReference>
<evidence type="ECO:0000259" key="1">
    <source>
        <dbReference type="Pfam" id="PF05099"/>
    </source>
</evidence>
<dbReference type="CDD" id="cd07176">
    <property type="entry name" value="terB"/>
    <property type="match status" value="1"/>
</dbReference>
<feature type="domain" description="Co-chaperone DjlA N-terminal" evidence="1">
    <location>
        <begin position="23"/>
        <end position="136"/>
    </location>
</feature>
<dbReference type="Pfam" id="PF05099">
    <property type="entry name" value="TerB"/>
    <property type="match status" value="1"/>
</dbReference>
<dbReference type="InterPro" id="IPR029024">
    <property type="entry name" value="TerB-like"/>
</dbReference>